<proteinExistence type="inferred from homology"/>
<dbReference type="GO" id="GO:0000287">
    <property type="term" value="F:magnesium ion binding"/>
    <property type="evidence" value="ECO:0007669"/>
    <property type="project" value="InterPro"/>
</dbReference>
<dbReference type="PROSITE" id="PS00606">
    <property type="entry name" value="KS3_1"/>
    <property type="match status" value="1"/>
</dbReference>
<dbReference type="InterPro" id="IPR014030">
    <property type="entry name" value="Ketoacyl_synth_N"/>
</dbReference>
<dbReference type="GeneID" id="63768041"/>
<evidence type="ECO:0000256" key="27">
    <source>
        <dbReference type="PIRSR" id="PIRSR000454-4"/>
    </source>
</evidence>
<dbReference type="EMBL" id="KV878584">
    <property type="protein sequence ID" value="OJJ61578.1"/>
    <property type="molecule type" value="Genomic_DNA"/>
</dbReference>
<dbReference type="OrthoDB" id="4251012at2759"/>
<reference evidence="32" key="1">
    <citation type="journal article" date="2017" name="Genome Biol.">
        <title>Comparative genomics reveals high biological diversity and specific adaptations in the industrially and medically important fungal genus Aspergillus.</title>
        <authorList>
            <person name="de Vries R.P."/>
            <person name="Riley R."/>
            <person name="Wiebenga A."/>
            <person name="Aguilar-Osorio G."/>
            <person name="Amillis S."/>
            <person name="Uchima C.A."/>
            <person name="Anderluh G."/>
            <person name="Asadollahi M."/>
            <person name="Askin M."/>
            <person name="Barry K."/>
            <person name="Battaglia E."/>
            <person name="Bayram O."/>
            <person name="Benocci T."/>
            <person name="Braus-Stromeyer S.A."/>
            <person name="Caldana C."/>
            <person name="Canovas D."/>
            <person name="Cerqueira G.C."/>
            <person name="Chen F."/>
            <person name="Chen W."/>
            <person name="Choi C."/>
            <person name="Clum A."/>
            <person name="Dos Santos R.A."/>
            <person name="Damasio A.R."/>
            <person name="Diallinas G."/>
            <person name="Emri T."/>
            <person name="Fekete E."/>
            <person name="Flipphi M."/>
            <person name="Freyberg S."/>
            <person name="Gallo A."/>
            <person name="Gournas C."/>
            <person name="Habgood R."/>
            <person name="Hainaut M."/>
            <person name="Harispe M.L."/>
            <person name="Henrissat B."/>
            <person name="Hilden K.S."/>
            <person name="Hope R."/>
            <person name="Hossain A."/>
            <person name="Karabika E."/>
            <person name="Karaffa L."/>
            <person name="Karanyi Z."/>
            <person name="Krasevec N."/>
            <person name="Kuo A."/>
            <person name="Kusch H."/>
            <person name="LaButti K."/>
            <person name="Lagendijk E.L."/>
            <person name="Lapidus A."/>
            <person name="Levasseur A."/>
            <person name="Lindquist E."/>
            <person name="Lipzen A."/>
            <person name="Logrieco A.F."/>
            <person name="MacCabe A."/>
            <person name="Maekelae M.R."/>
            <person name="Malavazi I."/>
            <person name="Melin P."/>
            <person name="Meyer V."/>
            <person name="Mielnichuk N."/>
            <person name="Miskei M."/>
            <person name="Molnar A.P."/>
            <person name="Mule G."/>
            <person name="Ngan C.Y."/>
            <person name="Orejas M."/>
            <person name="Orosz E."/>
            <person name="Ouedraogo J.P."/>
            <person name="Overkamp K.M."/>
            <person name="Park H.-S."/>
            <person name="Perrone G."/>
            <person name="Piumi F."/>
            <person name="Punt P.J."/>
            <person name="Ram A.F."/>
            <person name="Ramon A."/>
            <person name="Rauscher S."/>
            <person name="Record E."/>
            <person name="Riano-Pachon D.M."/>
            <person name="Robert V."/>
            <person name="Roehrig J."/>
            <person name="Ruller R."/>
            <person name="Salamov A."/>
            <person name="Salih N.S."/>
            <person name="Samson R.A."/>
            <person name="Sandor E."/>
            <person name="Sanguinetti M."/>
            <person name="Schuetze T."/>
            <person name="Sepcic K."/>
            <person name="Shelest E."/>
            <person name="Sherlock G."/>
            <person name="Sophianopoulou V."/>
            <person name="Squina F.M."/>
            <person name="Sun H."/>
            <person name="Susca A."/>
            <person name="Todd R.B."/>
            <person name="Tsang A."/>
            <person name="Unkles S.E."/>
            <person name="van de Wiele N."/>
            <person name="van Rossen-Uffink D."/>
            <person name="Oliveira J.V."/>
            <person name="Vesth T.C."/>
            <person name="Visser J."/>
            <person name="Yu J.-H."/>
            <person name="Zhou M."/>
            <person name="Andersen M.R."/>
            <person name="Archer D.B."/>
            <person name="Baker S.E."/>
            <person name="Benoit I."/>
            <person name="Brakhage A.A."/>
            <person name="Braus G.H."/>
            <person name="Fischer R."/>
            <person name="Frisvad J.C."/>
            <person name="Goldman G.H."/>
            <person name="Houbraken J."/>
            <person name="Oakley B."/>
            <person name="Pocsi I."/>
            <person name="Scazzocchio C."/>
            <person name="Seiboth B."/>
            <person name="vanKuyk P.A."/>
            <person name="Wortman J."/>
            <person name="Dyer P.S."/>
            <person name="Grigoriev I.V."/>
        </authorList>
    </citation>
    <scope>NUCLEOTIDE SEQUENCE [LARGE SCALE GENOMIC DNA]</scope>
    <source>
        <strain evidence="32">CBS 593.65</strain>
    </source>
</reference>
<keyword evidence="6 23" id="KW-0596">Phosphopantetheine</keyword>
<dbReference type="GO" id="GO:0004321">
    <property type="term" value="F:fatty-acyl-CoA synthase activity"/>
    <property type="evidence" value="ECO:0007669"/>
    <property type="project" value="UniProtKB-EC"/>
</dbReference>
<name>A0A1L9TQD6_9EURO</name>
<comment type="catalytic activity">
    <reaction evidence="19">
        <text>acetyl-CoA + n malonyl-CoA + 2n NADPH + 4n H(+) = a long-chain-acyl-CoA + n CoA + n CO2 + 2n NADP(+).</text>
        <dbReference type="EC" id="2.3.1.86"/>
    </reaction>
</comment>
<dbReference type="SUPFAM" id="SSF52151">
    <property type="entry name" value="FabD/lysophospholipase-like"/>
    <property type="match status" value="1"/>
</dbReference>
<dbReference type="PROSITE" id="PS50075">
    <property type="entry name" value="CARRIER"/>
    <property type="match status" value="1"/>
</dbReference>
<evidence type="ECO:0000256" key="4">
    <source>
        <dbReference type="ARBA" id="ARBA00013191"/>
    </source>
</evidence>
<keyword evidence="15" id="KW-0520">NAD</keyword>
<keyword evidence="17" id="KW-0275">Fatty acid biosynthesis</keyword>
<evidence type="ECO:0000256" key="19">
    <source>
        <dbReference type="ARBA" id="ARBA00048237"/>
    </source>
</evidence>
<feature type="domain" description="Ketosynthase family 3 (KS3)" evidence="30">
    <location>
        <begin position="1026"/>
        <end position="1540"/>
    </location>
</feature>
<dbReference type="Gene3D" id="3.90.25.70">
    <property type="match status" value="1"/>
</dbReference>
<evidence type="ECO:0000256" key="10">
    <source>
        <dbReference type="ARBA" id="ARBA00022723"/>
    </source>
</evidence>
<keyword evidence="12 26" id="KW-0460">Magnesium</keyword>
<evidence type="ECO:0000256" key="25">
    <source>
        <dbReference type="PIRSR" id="PIRSR000454-2"/>
    </source>
</evidence>
<feature type="binding site" evidence="25">
    <location>
        <begin position="1701"/>
        <end position="1717"/>
    </location>
    <ligand>
        <name>acetyl-CoA</name>
        <dbReference type="ChEBI" id="CHEBI:57288"/>
    </ligand>
</feature>
<dbReference type="InterPro" id="IPR040899">
    <property type="entry name" value="Fas_alpha_ACP"/>
</dbReference>
<dbReference type="InterPro" id="IPR008278">
    <property type="entry name" value="4-PPantetheinyl_Trfase_dom"/>
</dbReference>
<evidence type="ECO:0000256" key="5">
    <source>
        <dbReference type="ARBA" id="ARBA00014008"/>
    </source>
</evidence>
<evidence type="ECO:0000256" key="20">
    <source>
        <dbReference type="ARBA" id="ARBA00048508"/>
    </source>
</evidence>
<dbReference type="GO" id="GO:0008897">
    <property type="term" value="F:holo-[acyl-carrier-protein] synthase activity"/>
    <property type="evidence" value="ECO:0007669"/>
    <property type="project" value="InterPro"/>
</dbReference>
<dbReference type="VEuPathDB" id="FungiDB:ASPSYDRAFT_88116"/>
<evidence type="ECO:0000256" key="28">
    <source>
        <dbReference type="SAM" id="MobiDB-lite"/>
    </source>
</evidence>
<dbReference type="SMART" id="SM00825">
    <property type="entry name" value="PKS_KS"/>
    <property type="match status" value="1"/>
</dbReference>
<organism evidence="31 32">
    <name type="scientific">Aspergillus sydowii CBS 593.65</name>
    <dbReference type="NCBI Taxonomy" id="1036612"/>
    <lineage>
        <taxon>Eukaryota</taxon>
        <taxon>Fungi</taxon>
        <taxon>Dikarya</taxon>
        <taxon>Ascomycota</taxon>
        <taxon>Pezizomycotina</taxon>
        <taxon>Eurotiomycetes</taxon>
        <taxon>Eurotiomycetidae</taxon>
        <taxon>Eurotiales</taxon>
        <taxon>Aspergillaceae</taxon>
        <taxon>Aspergillus</taxon>
        <taxon>Aspergillus subgen. Nidulantes</taxon>
    </lineage>
</organism>
<dbReference type="InterPro" id="IPR004568">
    <property type="entry name" value="Ppantetheine-prot_Trfase_dom"/>
</dbReference>
<dbReference type="InterPro" id="IPR036291">
    <property type="entry name" value="NAD(P)-bd_dom_sf"/>
</dbReference>
<comment type="similarity">
    <text evidence="1 23">Belongs to the thiolase-like superfamily. Fungal fatty acid synthetase subunit alpha family.</text>
</comment>
<dbReference type="STRING" id="1036612.A0A1L9TQD6"/>
<dbReference type="GO" id="GO:0044550">
    <property type="term" value="P:secondary metabolite biosynthetic process"/>
    <property type="evidence" value="ECO:0007669"/>
    <property type="project" value="UniProtKB-ARBA"/>
</dbReference>
<dbReference type="Pfam" id="PF01648">
    <property type="entry name" value="ACPS"/>
    <property type="match status" value="1"/>
</dbReference>
<evidence type="ECO:0000259" key="29">
    <source>
        <dbReference type="PROSITE" id="PS50075"/>
    </source>
</evidence>
<feature type="compositionally biased region" description="Basic and acidic residues" evidence="28">
    <location>
        <begin position="1259"/>
        <end position="1268"/>
    </location>
</feature>
<keyword evidence="8" id="KW-0597">Phosphoprotein</keyword>
<dbReference type="FunFam" id="3.30.70.2490:FF:000001">
    <property type="entry name" value="Fatty acid synthase subunit alpha"/>
    <property type="match status" value="1"/>
</dbReference>
<evidence type="ECO:0000256" key="16">
    <source>
        <dbReference type="ARBA" id="ARBA00023098"/>
    </source>
</evidence>
<evidence type="ECO:0000256" key="23">
    <source>
        <dbReference type="PIRNR" id="PIRNR000454"/>
    </source>
</evidence>
<feature type="modified residue" description="O-(pantetheine 4'-phosphoryl)serine" evidence="27">
    <location>
        <position position="190"/>
    </location>
</feature>
<dbReference type="Pfam" id="PF00109">
    <property type="entry name" value="ketoacyl-synt"/>
    <property type="match status" value="1"/>
</dbReference>
<evidence type="ECO:0000256" key="13">
    <source>
        <dbReference type="ARBA" id="ARBA00022857"/>
    </source>
</evidence>
<dbReference type="InterPro" id="IPR009081">
    <property type="entry name" value="PP-bd_ACP"/>
</dbReference>
<evidence type="ECO:0000256" key="8">
    <source>
        <dbReference type="ARBA" id="ARBA00022553"/>
    </source>
</evidence>
<feature type="binding site" evidence="25">
    <location>
        <begin position="1754"/>
        <end position="1756"/>
    </location>
    <ligand>
        <name>acetyl-CoA</name>
        <dbReference type="ChEBI" id="CHEBI:57288"/>
    </ligand>
</feature>
<comment type="catalytic activity">
    <reaction evidence="20">
        <text>a (3R)-hydroxyacyl-[ACP] + NADP(+) = a 3-oxoacyl-[ACP] + NADPH + H(+)</text>
        <dbReference type="Rhea" id="RHEA:17397"/>
        <dbReference type="Rhea" id="RHEA-COMP:9916"/>
        <dbReference type="Rhea" id="RHEA-COMP:9945"/>
        <dbReference type="ChEBI" id="CHEBI:15378"/>
        <dbReference type="ChEBI" id="CHEBI:57783"/>
        <dbReference type="ChEBI" id="CHEBI:58349"/>
        <dbReference type="ChEBI" id="CHEBI:78776"/>
        <dbReference type="ChEBI" id="CHEBI:78827"/>
        <dbReference type="EC" id="1.1.1.100"/>
    </reaction>
</comment>
<evidence type="ECO:0000256" key="18">
    <source>
        <dbReference type="ARBA" id="ARBA00023268"/>
    </source>
</evidence>
<evidence type="ECO:0000256" key="3">
    <source>
        <dbReference type="ARBA" id="ARBA00012948"/>
    </source>
</evidence>
<dbReference type="Pfam" id="PF18314">
    <property type="entry name" value="FAS_I_H"/>
    <property type="match status" value="1"/>
</dbReference>
<feature type="binding site" evidence="25">
    <location>
        <position position="1692"/>
    </location>
    <ligand>
        <name>acetyl-CoA</name>
        <dbReference type="ChEBI" id="CHEBI:57288"/>
    </ligand>
</feature>
<feature type="binding site" evidence="26">
    <location>
        <position position="1658"/>
    </location>
    <ligand>
        <name>Mg(2+)</name>
        <dbReference type="ChEBI" id="CHEBI:18420"/>
    </ligand>
</feature>
<keyword evidence="7" id="KW-0444">Lipid biosynthesis</keyword>
<feature type="active site" description="For beta-ketoacyl synthase activity" evidence="24">
    <location>
        <position position="1209"/>
    </location>
</feature>
<dbReference type="InterPro" id="IPR041550">
    <property type="entry name" value="FASI_helical"/>
</dbReference>
<feature type="binding site" evidence="25">
    <location>
        <position position="1682"/>
    </location>
    <ligand>
        <name>acetyl-CoA</name>
        <dbReference type="ChEBI" id="CHEBI:57288"/>
    </ligand>
</feature>
<dbReference type="Proteomes" id="UP000184356">
    <property type="component" value="Unassembled WGS sequence"/>
</dbReference>
<dbReference type="PANTHER" id="PTHR10982:SF21">
    <property type="entry name" value="FATTY ACID SYNTHASE SUBUNIT BETA"/>
    <property type="match status" value="1"/>
</dbReference>
<dbReference type="EC" id="2.3.1.41" evidence="4"/>
<feature type="region of interest" description="Disordered" evidence="28">
    <location>
        <begin position="1259"/>
        <end position="1278"/>
    </location>
</feature>
<dbReference type="InterPro" id="IPR014031">
    <property type="entry name" value="Ketoacyl_synth_C"/>
</dbReference>
<dbReference type="NCBIfam" id="TIGR00556">
    <property type="entry name" value="pantethn_trn"/>
    <property type="match status" value="1"/>
</dbReference>
<evidence type="ECO:0000256" key="22">
    <source>
        <dbReference type="ARBA" id="ARBA00065422"/>
    </source>
</evidence>
<dbReference type="Gene3D" id="3.90.470.20">
    <property type="entry name" value="4'-phosphopantetheinyl transferase domain"/>
    <property type="match status" value="1"/>
</dbReference>
<evidence type="ECO:0000256" key="14">
    <source>
        <dbReference type="ARBA" id="ARBA00023002"/>
    </source>
</evidence>
<dbReference type="GO" id="GO:0005835">
    <property type="term" value="C:fatty acid synthase complex"/>
    <property type="evidence" value="ECO:0007669"/>
    <property type="project" value="InterPro"/>
</dbReference>
<comment type="catalytic activity">
    <reaction evidence="21">
        <text>a fatty acyl-[ACP] + malonyl-[ACP] + H(+) = a 3-oxoacyl-[ACP] + holo-[ACP] + CO2</text>
        <dbReference type="Rhea" id="RHEA:22836"/>
        <dbReference type="Rhea" id="RHEA-COMP:9623"/>
        <dbReference type="Rhea" id="RHEA-COMP:9685"/>
        <dbReference type="Rhea" id="RHEA-COMP:9916"/>
        <dbReference type="Rhea" id="RHEA-COMP:14125"/>
        <dbReference type="ChEBI" id="CHEBI:15378"/>
        <dbReference type="ChEBI" id="CHEBI:16526"/>
        <dbReference type="ChEBI" id="CHEBI:64479"/>
        <dbReference type="ChEBI" id="CHEBI:78449"/>
        <dbReference type="ChEBI" id="CHEBI:78776"/>
        <dbReference type="ChEBI" id="CHEBI:138651"/>
        <dbReference type="EC" id="2.3.1.41"/>
    </reaction>
</comment>
<dbReference type="InterPro" id="IPR016039">
    <property type="entry name" value="Thiolase-like"/>
</dbReference>
<feature type="binding site" evidence="26">
    <location>
        <position position="1756"/>
    </location>
    <ligand>
        <name>Mg(2+)</name>
        <dbReference type="ChEBI" id="CHEBI:18420"/>
    </ligand>
</feature>
<dbReference type="Gene3D" id="3.30.70.2490">
    <property type="match status" value="1"/>
</dbReference>
<evidence type="ECO:0000313" key="32">
    <source>
        <dbReference type="Proteomes" id="UP000184356"/>
    </source>
</evidence>
<dbReference type="GO" id="GO:0004312">
    <property type="term" value="F:fatty acid synthase activity"/>
    <property type="evidence" value="ECO:0007669"/>
    <property type="project" value="InterPro"/>
</dbReference>
<keyword evidence="18" id="KW-0511">Multifunctional enzyme</keyword>
<dbReference type="InterPro" id="IPR047224">
    <property type="entry name" value="FAS_alpha_su_C"/>
</dbReference>
<dbReference type="Pfam" id="PF18325">
    <property type="entry name" value="Fas_alpha_ACP"/>
    <property type="match status" value="1"/>
</dbReference>
<keyword evidence="13" id="KW-0521">NADP</keyword>
<dbReference type="InterPro" id="IPR050830">
    <property type="entry name" value="Fungal_FAS"/>
</dbReference>
<dbReference type="InterPro" id="IPR002582">
    <property type="entry name" value="ACPS"/>
</dbReference>
<dbReference type="InterPro" id="IPR026025">
    <property type="entry name" value="FAS_alpha_yeast"/>
</dbReference>
<dbReference type="Pfam" id="PF02801">
    <property type="entry name" value="Ketoacyl-synt_C"/>
    <property type="match status" value="1"/>
</dbReference>
<evidence type="ECO:0000256" key="24">
    <source>
        <dbReference type="PIRSR" id="PIRSR000454-1"/>
    </source>
</evidence>
<evidence type="ECO:0000256" key="17">
    <source>
        <dbReference type="ARBA" id="ARBA00023160"/>
    </source>
</evidence>
<dbReference type="GO" id="GO:0004315">
    <property type="term" value="F:3-oxoacyl-[acyl-carrier-protein] synthase activity"/>
    <property type="evidence" value="ECO:0007669"/>
    <property type="project" value="UniProtKB-EC"/>
</dbReference>
<dbReference type="InterPro" id="IPR016035">
    <property type="entry name" value="Acyl_Trfase/lysoPLipase"/>
</dbReference>
<dbReference type="SUPFAM" id="SSF51735">
    <property type="entry name" value="NAD(P)-binding Rossmann-fold domains"/>
    <property type="match status" value="1"/>
</dbReference>
<evidence type="ECO:0000256" key="26">
    <source>
        <dbReference type="PIRSR" id="PIRSR000454-3"/>
    </source>
</evidence>
<evidence type="ECO:0000256" key="2">
    <source>
        <dbReference type="ARBA" id="ARBA00012878"/>
    </source>
</evidence>
<dbReference type="FunFam" id="3.90.25.70:FF:000001">
    <property type="entry name" value="Fatty acid synthase subunit alpha"/>
    <property type="match status" value="1"/>
</dbReference>
<dbReference type="FunFam" id="3.90.470.20:FF:000005">
    <property type="entry name" value="Fatty acid synthase alpha subunit FasA"/>
    <property type="match status" value="1"/>
</dbReference>
<dbReference type="RefSeq" id="XP_040705384.1">
    <property type="nucleotide sequence ID" value="XM_040851968.1"/>
</dbReference>
<evidence type="ECO:0000256" key="7">
    <source>
        <dbReference type="ARBA" id="ARBA00022516"/>
    </source>
</evidence>
<dbReference type="EC" id="1.1.1.100" evidence="3"/>
<dbReference type="PANTHER" id="PTHR10982">
    <property type="entry name" value="MALONYL COA-ACYL CARRIER PROTEIN TRANSACYLASE"/>
    <property type="match status" value="1"/>
</dbReference>
<evidence type="ECO:0000256" key="11">
    <source>
        <dbReference type="ARBA" id="ARBA00022832"/>
    </source>
</evidence>
<evidence type="ECO:0000256" key="9">
    <source>
        <dbReference type="ARBA" id="ARBA00022679"/>
    </source>
</evidence>
<keyword evidence="16" id="KW-0443">Lipid metabolism</keyword>
<dbReference type="EC" id="2.3.1.86" evidence="2"/>
<accession>A0A1L9TQD6</accession>
<dbReference type="CDD" id="cd08950">
    <property type="entry name" value="KR_fFAS_SDR_c_like"/>
    <property type="match status" value="1"/>
</dbReference>
<evidence type="ECO:0000256" key="15">
    <source>
        <dbReference type="ARBA" id="ARBA00023027"/>
    </source>
</evidence>
<comment type="subunit">
    <text evidence="22">Fatty acid synthase is composed of alpha and beta subunits.</text>
</comment>
<dbReference type="CDD" id="cd00828">
    <property type="entry name" value="elong_cond_enzymes"/>
    <property type="match status" value="1"/>
</dbReference>
<dbReference type="SUPFAM" id="SSF56214">
    <property type="entry name" value="4'-phosphopantetheinyl transferase"/>
    <property type="match status" value="1"/>
</dbReference>
<dbReference type="HAMAP" id="MF_00101">
    <property type="entry name" value="AcpS"/>
    <property type="match status" value="1"/>
</dbReference>
<evidence type="ECO:0000259" key="30">
    <source>
        <dbReference type="PROSITE" id="PS52004"/>
    </source>
</evidence>
<dbReference type="InterPro" id="IPR020841">
    <property type="entry name" value="PKS_Beta-ketoAc_synthase_dom"/>
</dbReference>
<feature type="binding site" evidence="26">
    <location>
        <position position="1755"/>
    </location>
    <ligand>
        <name>Mg(2+)</name>
        <dbReference type="ChEBI" id="CHEBI:18420"/>
    </ligand>
</feature>
<dbReference type="Gene3D" id="3.40.47.10">
    <property type="match status" value="1"/>
</dbReference>
<dbReference type="Gene3D" id="3.40.50.720">
    <property type="entry name" value="NAD(P)-binding Rossmann-like Domain"/>
    <property type="match status" value="2"/>
</dbReference>
<keyword evidence="11" id="KW-0276">Fatty acid metabolism</keyword>
<keyword evidence="10 26" id="KW-0479">Metal-binding</keyword>
<dbReference type="PIRSF" id="PIRSF000454">
    <property type="entry name" value="FAS_yeast_alpha"/>
    <property type="match status" value="1"/>
</dbReference>
<dbReference type="GO" id="GO:0042759">
    <property type="term" value="P:long-chain fatty acid biosynthetic process"/>
    <property type="evidence" value="ECO:0007669"/>
    <property type="project" value="UniProtKB-UniRule"/>
</dbReference>
<keyword evidence="32" id="KW-1185">Reference proteome</keyword>
<protein>
    <recommendedName>
        <fullName evidence="5">Fatty acid synthase subunit alpha</fullName>
        <ecNumber evidence="3">1.1.1.100</ecNumber>
        <ecNumber evidence="4">2.3.1.41</ecNumber>
        <ecNumber evidence="2">2.3.1.86</ecNumber>
    </recommendedName>
</protein>
<feature type="binding site" evidence="26">
    <location>
        <position position="1656"/>
    </location>
    <ligand>
        <name>Mg(2+)</name>
        <dbReference type="ChEBI" id="CHEBI:18420"/>
    </ligand>
</feature>
<gene>
    <name evidence="31" type="ORF">ASPSYDRAFT_88116</name>
</gene>
<feature type="binding site" evidence="25">
    <location>
        <begin position="1656"/>
        <end position="1658"/>
    </location>
    <ligand>
        <name>acetyl-CoA</name>
        <dbReference type="ChEBI" id="CHEBI:57288"/>
    </ligand>
</feature>
<keyword evidence="14" id="KW-0560">Oxidoreductase</keyword>
<dbReference type="InterPro" id="IPR037143">
    <property type="entry name" value="4-PPantetheinyl_Trfase_dom_sf"/>
</dbReference>
<feature type="domain" description="Carrier" evidence="29">
    <location>
        <begin position="152"/>
        <end position="230"/>
    </location>
</feature>
<dbReference type="GO" id="GO:0004316">
    <property type="term" value="F:3-oxoacyl-[acyl-carrier-protein] reductase (NADPH) activity"/>
    <property type="evidence" value="ECO:0007669"/>
    <property type="project" value="UniProtKB-EC"/>
</dbReference>
<evidence type="ECO:0000256" key="12">
    <source>
        <dbReference type="ARBA" id="ARBA00022842"/>
    </source>
</evidence>
<evidence type="ECO:0000256" key="21">
    <source>
        <dbReference type="ARBA" id="ARBA00049541"/>
    </source>
</evidence>
<evidence type="ECO:0000256" key="6">
    <source>
        <dbReference type="ARBA" id="ARBA00022450"/>
    </source>
</evidence>
<evidence type="ECO:0000256" key="1">
    <source>
        <dbReference type="ARBA" id="ARBA00007485"/>
    </source>
</evidence>
<evidence type="ECO:0000313" key="31">
    <source>
        <dbReference type="EMBL" id="OJJ61578.1"/>
    </source>
</evidence>
<sequence>MAFFPPVQATSQSEYGPKEQELALKIFIEILSYQLASPVRWIETQQQLLQGEKCIQRFIEIGPRTILTTMAKRSANIHSNSHLSARWSNPEFLSYHGNRSEVLYLYKSIQVSEPRSQCPASCIIENPATPSALRQPSPSSNGPLMSAVPTADLSLQASHVILSIIAQKLRRRFDQVPLENTIRDLSNGKSTLQNELTGDLVAEFGRVPEGVEDKSLSALGDSLQAHFSGVPGRTMSLLISRLVSRKMPAGFNQSTIQDYLSSRWGLTKSHASIPLCLSTTMEPVSRLGNANEARNFLDDLVNKYAVYQGISLMPSDHTPDSHDSLGPPRVDMAGLNILNKRHSKLYQDQFDSLAKYLDIELFASQQATAESATRISDLEATMNLLNAEFDDYFIKGIQPIFNIKQLREYDSWWNWSREGLVRLLSEIYQDPSIVHHPGVEIRIQDLMNKWDPSCGGIVLDHLNGLQSQSNSPSNKIRLALEQVITLGDQALSIDPLFVHTVPPMGPQTIITECGHLEYHELPRLISHYPEAVASVPTRDDDDVVAPFIHIKTRSDGGDWKYDPRTTSLYHAVLDVGVTTGFTFANKTVLVTGAGPTSIAANIIQGLLRGGARIIVTTSRSISQSAEFYQQMYRQHGAKGSSLVVLPLNQASKQDCEMLIQHIYGADSPINGDLDYVLPFAAIPQSGEPDGLGSQQELALRAMLVNILRIIGFIRREKEQRRIENRPTMVILPMSCNEGTFGGDGLYSESKIGLKTLFNRFFSESWSKYLTVCGAVTGWTRGTAIMQSSNAVAEEVEKLGVMTFTQREMAFNILALMTPALTTLAEDAPIYADLTGGLGSMWDVKTHVSAARKRISHKHLLQKAMAEENAREKIMLCNASDTEPEQRLPTNTRRARLSIPFPPLCDLKEGYPRLEGMIDLSRVTVVVGYSELGPWGSARTRWEMEHQGEFSLEGYIEMAWIMGLIKHVDGEVKGEPYVGWVDAATGSPMPDDQVPQNYHRHIMSHSGLRLIKPTGQDSYDPSRKEFLHEIAVEEDLAPFEASKSTAEALKLRHGDKVTLLTIADSDNYQVCIKKGAVLMVPKAVPFDQVVAGRIPDGWDPTRYGIPEDIVQQVDVTTLYALCCVSEAFLSAGIKDPYEIYKHIHVSELANCLGSGGGPMKVIQNMYRDRFLDRQMRGDIILEHFMNSMGAWVNMLLLSAAGPLKTPVGACATAIESLDIGCEAIQSGKCKVAVVGGCDDYGEELAFEFANINATANSTEELAKGRRPAEISRPTTSSRSGFAESAGCGVQILMSAALAIEIGMPIYGIVAYTHMASDQTGRSIPAPGKGILTAAREASQARQSPLLDLKFRRAAFDRDIADIYRTANAESDLTDPSVRNAIKGRVRDTQNRWGNNIRQSEPAISPVRASLATWGLTIDDINIVSMHGTSTKANEVNESHVINTQMQHLGRRKGNPLLSVCQKSLTGHPKAGAGAWQLNGCLQILRDKIVPGNRNADNIDSQLRQFEHLLYPMQSIAVAEVKATLLTSFGFGQKGAMSIIVSPRYLFAALPASEYDSYRTLVTKRQRSAIPTFVSRLIKNRIVQVKGHPPWHDPEAMRDFFLDPTSRVVDGQISHKPEAPYMAKNVTQASTSVAGTLQEILEATNRSASSSATSVGVDIEDISNVNVENALFIDRNFTQAEREYCSQAANPQASFAGRWSAKEAVFKSLQTASAGAGAAMNEIEILNEKGVPKVVLHGHAQEVAKSDGITNIEVTISHCENTAIAVALASKKNHGFE</sequence>
<dbReference type="SUPFAM" id="SSF53901">
    <property type="entry name" value="Thiolase-like"/>
    <property type="match status" value="2"/>
</dbReference>
<keyword evidence="9 23" id="KW-0808">Transferase</keyword>
<dbReference type="InterPro" id="IPR018201">
    <property type="entry name" value="Ketoacyl_synth_AS"/>
</dbReference>
<feature type="binding site" evidence="25">
    <location>
        <begin position="1725"/>
        <end position="1727"/>
    </location>
    <ligand>
        <name>acetyl-CoA</name>
        <dbReference type="ChEBI" id="CHEBI:57288"/>
    </ligand>
</feature>
<dbReference type="PROSITE" id="PS52004">
    <property type="entry name" value="KS3_2"/>
    <property type="match status" value="1"/>
</dbReference>